<dbReference type="InterPro" id="IPR013761">
    <property type="entry name" value="SAM/pointed_sf"/>
</dbReference>
<sequence length="841" mass="94213">MSIRVVYDTPMLVPRDEVVPALVINPHNPPPWLQNSTAQPQIIYVQQQQNYIQQQPQQQNYVQQLDQNQIYLQQYAYQNPQMFLQNYDQMRQIQIIPNVVQIPNPDPNDPNRMLTQTFVQTQPNIIQNTVPLQNQVPMPVVPTQSQVVPDKIDPNLQKVKDNRVQNVQVNQPTQEIQYQQSPNNIQYVPRPIQQLRPRMARPQMSQSPQQQRPAVRNVRPQRFAYRPIQPRLRYQVPNVSVQKRFVQSSTTPNVINVSNIVGSPSLNSPTTGSIPANVGRVPTGNVGPNPMTIVANPINTNNVGTVPANNNINVQPPNANILAPTVGNTIANNLTNTKLFGVQSTNTTNSTSVPANIHVASAPTTTNLVNIIPPNLQQLTNNVNVVPINNVLGPMIPNSLTSMTSISPIENKVNRKRKSESPDEIQNKLNVLAINNNPVLVSHLSTVNNVTDNCNNDSKINDKSVSNEVQKEDLESYKTNSTHGLVNQINLAQSQLKEKLVRNTVFTQARGRILNVKNEIKEETTSMEIQTELVEPKVNEPTKMVEVVKTEDKKEALNSLIEEENDKNIRKVNKGINKSDVNDEMKLTDKDFVLTHVLDGFVIQESNIAFPIRKPTIERTIRLSSEAPELNPLEEKDLEDEIPSIAIVVKDRVLPKEKNTDKGTKSTNTGYMETRSKENTKIAKSAVVNEGTGNNNSSKKVKENNTRTKSKNSRRVKLSERADTETKPTEVASTSFREDISTNKSENSAVEESSPSTQESANGIEKDFLNPFANLKPSDVKTWPMSQLVKHLSDHGWKETSGALFEHEIDGESLQLVSKSQLMTIGVKEEHAEVIMEFMNS</sequence>
<evidence type="ECO:0000313" key="2">
    <source>
        <dbReference type="EMBL" id="CAK1549020.1"/>
    </source>
</evidence>
<proteinExistence type="predicted"/>
<dbReference type="EMBL" id="CAVLEF010000011">
    <property type="protein sequence ID" value="CAK1549020.1"/>
    <property type="molecule type" value="Genomic_DNA"/>
</dbReference>
<name>A0AAV1JLA2_9NEOP</name>
<comment type="caution">
    <text evidence="2">The sequence shown here is derived from an EMBL/GenBank/DDBJ whole genome shotgun (WGS) entry which is preliminary data.</text>
</comment>
<evidence type="ECO:0008006" key="4">
    <source>
        <dbReference type="Google" id="ProtNLM"/>
    </source>
</evidence>
<reference evidence="2 3" key="1">
    <citation type="submission" date="2023-11" db="EMBL/GenBank/DDBJ databases">
        <authorList>
            <person name="Okamura Y."/>
        </authorList>
    </citation>
    <scope>NUCLEOTIDE SEQUENCE [LARGE SCALE GENOMIC DNA]</scope>
</reference>
<dbReference type="Gene3D" id="1.10.150.50">
    <property type="entry name" value="Transcription Factor, Ets-1"/>
    <property type="match status" value="1"/>
</dbReference>
<organism evidence="2 3">
    <name type="scientific">Leptosia nina</name>
    <dbReference type="NCBI Taxonomy" id="320188"/>
    <lineage>
        <taxon>Eukaryota</taxon>
        <taxon>Metazoa</taxon>
        <taxon>Ecdysozoa</taxon>
        <taxon>Arthropoda</taxon>
        <taxon>Hexapoda</taxon>
        <taxon>Insecta</taxon>
        <taxon>Pterygota</taxon>
        <taxon>Neoptera</taxon>
        <taxon>Endopterygota</taxon>
        <taxon>Lepidoptera</taxon>
        <taxon>Glossata</taxon>
        <taxon>Ditrysia</taxon>
        <taxon>Papilionoidea</taxon>
        <taxon>Pieridae</taxon>
        <taxon>Pierinae</taxon>
        <taxon>Leptosia</taxon>
    </lineage>
</organism>
<feature type="compositionally biased region" description="Polar residues" evidence="1">
    <location>
        <begin position="742"/>
        <end position="761"/>
    </location>
</feature>
<evidence type="ECO:0000313" key="3">
    <source>
        <dbReference type="Proteomes" id="UP001497472"/>
    </source>
</evidence>
<protein>
    <recommendedName>
        <fullName evidence="4">SAM domain-containing protein</fullName>
    </recommendedName>
</protein>
<dbReference type="Proteomes" id="UP001497472">
    <property type="component" value="Unassembled WGS sequence"/>
</dbReference>
<dbReference type="SUPFAM" id="SSF47769">
    <property type="entry name" value="SAM/Pointed domain"/>
    <property type="match status" value="1"/>
</dbReference>
<dbReference type="AlphaFoldDB" id="A0AAV1JLA2"/>
<feature type="region of interest" description="Disordered" evidence="1">
    <location>
        <begin position="658"/>
        <end position="762"/>
    </location>
</feature>
<accession>A0AAV1JLA2</accession>
<evidence type="ECO:0000256" key="1">
    <source>
        <dbReference type="SAM" id="MobiDB-lite"/>
    </source>
</evidence>
<feature type="compositionally biased region" description="Basic and acidic residues" evidence="1">
    <location>
        <begin position="717"/>
        <end position="728"/>
    </location>
</feature>
<keyword evidence="3" id="KW-1185">Reference proteome</keyword>
<gene>
    <name evidence="2" type="ORF">LNINA_LOCUS8358</name>
</gene>